<comment type="caution">
    <text evidence="2">The sequence shown here is derived from an EMBL/GenBank/DDBJ whole genome shotgun (WGS) entry which is preliminary data.</text>
</comment>
<keyword evidence="3" id="KW-1185">Reference proteome</keyword>
<dbReference type="AlphaFoldDB" id="A0A150GWN7"/>
<dbReference type="InterPro" id="IPR011037">
    <property type="entry name" value="Pyrv_Knase-like_insert_dom_sf"/>
</dbReference>
<protein>
    <recommendedName>
        <fullName evidence="1">MOSC domain-containing protein</fullName>
    </recommendedName>
</protein>
<feature type="domain" description="MOSC" evidence="1">
    <location>
        <begin position="134"/>
        <end position="312"/>
    </location>
</feature>
<dbReference type="SUPFAM" id="SSF50800">
    <property type="entry name" value="PK beta-barrel domain-like"/>
    <property type="match status" value="1"/>
</dbReference>
<sequence>MATLTIAGLNIYPIKSCAGIALQSAALTDAGLAWDREWMIVREDNGKFISQREKSLLALIVPSLPAEALAAGQPLPPDAMLTVNAPGMPPLRVPMAPKPESEIRKVTVWEWTGAGADEGQEVADWFSRYLGQPCRLVRYLGSKSPPASQPKAGDEPLALVRNTEPEFALGYETRFSDGYPMLLVTRAALADLNSKLPEPLPMNRFRPNIEVAGADPWAEDGWRDMNVACSADGRTLRLTSVKPCSRCKVPTIDQATGQAGDEPLDTLSNIRTGKLLGWNKAQKTWTHAVFFGWNVVSRTPGVLAVGDVLTPVSKQTPAELTPAA</sequence>
<dbReference type="PANTHER" id="PTHR14237">
    <property type="entry name" value="MOLYBDOPTERIN COFACTOR SULFURASE MOSC"/>
    <property type="match status" value="1"/>
</dbReference>
<gene>
    <name evidence="2" type="ORF">GPECTOR_5g223</name>
</gene>
<dbReference type="Pfam" id="PF03476">
    <property type="entry name" value="MOSC_N"/>
    <property type="match status" value="1"/>
</dbReference>
<dbReference type="Pfam" id="PF03473">
    <property type="entry name" value="MOSC"/>
    <property type="match status" value="1"/>
</dbReference>
<dbReference type="Proteomes" id="UP000075714">
    <property type="component" value="Unassembled WGS sequence"/>
</dbReference>
<dbReference type="STRING" id="33097.A0A150GWN7"/>
<dbReference type="OrthoDB" id="17255at2759"/>
<dbReference type="InterPro" id="IPR005303">
    <property type="entry name" value="MOCOS_middle"/>
</dbReference>
<dbReference type="GO" id="GO:0003824">
    <property type="term" value="F:catalytic activity"/>
    <property type="evidence" value="ECO:0007669"/>
    <property type="project" value="InterPro"/>
</dbReference>
<dbReference type="PANTHER" id="PTHR14237:SF19">
    <property type="entry name" value="MITOCHONDRIAL AMIDOXIME REDUCING COMPONENT 1"/>
    <property type="match status" value="1"/>
</dbReference>
<proteinExistence type="predicted"/>
<organism evidence="2 3">
    <name type="scientific">Gonium pectorale</name>
    <name type="common">Green alga</name>
    <dbReference type="NCBI Taxonomy" id="33097"/>
    <lineage>
        <taxon>Eukaryota</taxon>
        <taxon>Viridiplantae</taxon>
        <taxon>Chlorophyta</taxon>
        <taxon>core chlorophytes</taxon>
        <taxon>Chlorophyceae</taxon>
        <taxon>CS clade</taxon>
        <taxon>Chlamydomonadales</taxon>
        <taxon>Volvocaceae</taxon>
        <taxon>Gonium</taxon>
    </lineage>
</organism>
<reference evidence="3" key="1">
    <citation type="journal article" date="2016" name="Nat. Commun.">
        <title>The Gonium pectorale genome demonstrates co-option of cell cycle regulation during the evolution of multicellularity.</title>
        <authorList>
            <person name="Hanschen E.R."/>
            <person name="Marriage T.N."/>
            <person name="Ferris P.J."/>
            <person name="Hamaji T."/>
            <person name="Toyoda A."/>
            <person name="Fujiyama A."/>
            <person name="Neme R."/>
            <person name="Noguchi H."/>
            <person name="Minakuchi Y."/>
            <person name="Suzuki M."/>
            <person name="Kawai-Toyooka H."/>
            <person name="Smith D.R."/>
            <person name="Sparks H."/>
            <person name="Anderson J."/>
            <person name="Bakaric R."/>
            <person name="Luria V."/>
            <person name="Karger A."/>
            <person name="Kirschner M.W."/>
            <person name="Durand P.M."/>
            <person name="Michod R.E."/>
            <person name="Nozaki H."/>
            <person name="Olson B.J."/>
        </authorList>
    </citation>
    <scope>NUCLEOTIDE SEQUENCE [LARGE SCALE GENOMIC DNA]</scope>
    <source>
        <strain evidence="3">NIES-2863</strain>
    </source>
</reference>
<evidence type="ECO:0000313" key="3">
    <source>
        <dbReference type="Proteomes" id="UP000075714"/>
    </source>
</evidence>
<evidence type="ECO:0000313" key="2">
    <source>
        <dbReference type="EMBL" id="KXZ54122.1"/>
    </source>
</evidence>
<accession>A0A150GWN7</accession>
<dbReference type="GO" id="GO:0030170">
    <property type="term" value="F:pyridoxal phosphate binding"/>
    <property type="evidence" value="ECO:0007669"/>
    <property type="project" value="InterPro"/>
</dbReference>
<dbReference type="GO" id="GO:0030151">
    <property type="term" value="F:molybdenum ion binding"/>
    <property type="evidence" value="ECO:0007669"/>
    <property type="project" value="InterPro"/>
</dbReference>
<dbReference type="PROSITE" id="PS51340">
    <property type="entry name" value="MOSC"/>
    <property type="match status" value="1"/>
</dbReference>
<name>A0A150GWN7_GONPE</name>
<dbReference type="EMBL" id="LSYV01000006">
    <property type="protein sequence ID" value="KXZ54122.1"/>
    <property type="molecule type" value="Genomic_DNA"/>
</dbReference>
<dbReference type="InterPro" id="IPR005302">
    <property type="entry name" value="MoCF_Sase_C"/>
</dbReference>
<dbReference type="SUPFAM" id="SSF141673">
    <property type="entry name" value="MOSC N-terminal domain-like"/>
    <property type="match status" value="1"/>
</dbReference>
<evidence type="ECO:0000259" key="1">
    <source>
        <dbReference type="PROSITE" id="PS51340"/>
    </source>
</evidence>